<feature type="coiled-coil region" evidence="1">
    <location>
        <begin position="1280"/>
        <end position="1307"/>
    </location>
</feature>
<evidence type="ECO:0000256" key="1">
    <source>
        <dbReference type="SAM" id="Coils"/>
    </source>
</evidence>
<evidence type="ECO:0000313" key="3">
    <source>
        <dbReference type="EMBL" id="OMJ90396.1"/>
    </source>
</evidence>
<dbReference type="Proteomes" id="UP000187209">
    <property type="component" value="Unassembled WGS sequence"/>
</dbReference>
<reference evidence="3 4" key="1">
    <citation type="submission" date="2016-11" db="EMBL/GenBank/DDBJ databases">
        <title>The macronuclear genome of Stentor coeruleus: a giant cell with tiny introns.</title>
        <authorList>
            <person name="Slabodnick M."/>
            <person name="Ruby J.G."/>
            <person name="Reiff S.B."/>
            <person name="Swart E.C."/>
            <person name="Gosai S."/>
            <person name="Prabakaran S."/>
            <person name="Witkowska E."/>
            <person name="Larue G.E."/>
            <person name="Fisher S."/>
            <person name="Freeman R.M."/>
            <person name="Gunawardena J."/>
            <person name="Chu W."/>
            <person name="Stover N.A."/>
            <person name="Gregory B.D."/>
            <person name="Nowacki M."/>
            <person name="Derisi J."/>
            <person name="Roy S.W."/>
            <person name="Marshall W.F."/>
            <person name="Sood P."/>
        </authorList>
    </citation>
    <scope>NUCLEOTIDE SEQUENCE [LARGE SCALE GENOMIC DNA]</scope>
    <source>
        <strain evidence="3">WM001</strain>
    </source>
</reference>
<evidence type="ECO:0000313" key="4">
    <source>
        <dbReference type="Proteomes" id="UP000187209"/>
    </source>
</evidence>
<accession>A0A1R2CN56</accession>
<feature type="coiled-coil region" evidence="1">
    <location>
        <begin position="1090"/>
        <end position="1117"/>
    </location>
</feature>
<keyword evidence="1" id="KW-0175">Coiled coil</keyword>
<feature type="region of interest" description="Disordered" evidence="2">
    <location>
        <begin position="62"/>
        <end position="82"/>
    </location>
</feature>
<feature type="compositionally biased region" description="Polar residues" evidence="2">
    <location>
        <begin position="68"/>
        <end position="82"/>
    </location>
</feature>
<feature type="coiled-coil region" evidence="1">
    <location>
        <begin position="236"/>
        <end position="267"/>
    </location>
</feature>
<organism evidence="3 4">
    <name type="scientific">Stentor coeruleus</name>
    <dbReference type="NCBI Taxonomy" id="5963"/>
    <lineage>
        <taxon>Eukaryota</taxon>
        <taxon>Sar</taxon>
        <taxon>Alveolata</taxon>
        <taxon>Ciliophora</taxon>
        <taxon>Postciliodesmatophora</taxon>
        <taxon>Heterotrichea</taxon>
        <taxon>Heterotrichida</taxon>
        <taxon>Stentoridae</taxon>
        <taxon>Stentor</taxon>
    </lineage>
</organism>
<gene>
    <name evidence="3" type="ORF">SteCoe_7198</name>
</gene>
<evidence type="ECO:0000256" key="2">
    <source>
        <dbReference type="SAM" id="MobiDB-lite"/>
    </source>
</evidence>
<comment type="caution">
    <text evidence="3">The sequence shown here is derived from an EMBL/GenBank/DDBJ whole genome shotgun (WGS) entry which is preliminary data.</text>
</comment>
<feature type="coiled-coil region" evidence="1">
    <location>
        <begin position="957"/>
        <end position="1044"/>
    </location>
</feature>
<dbReference type="EMBL" id="MPUH01000103">
    <property type="protein sequence ID" value="OMJ90396.1"/>
    <property type="molecule type" value="Genomic_DNA"/>
</dbReference>
<name>A0A1R2CN56_9CILI</name>
<proteinExistence type="predicted"/>
<sequence>MDNSTSASFSISSASRSFFSSFASHLSSNTTLKSMLSSFQENHRLSRLVQVRETNIKELKDDLHNSPLPKTNQLSTINDTSKFSNPDKIDGILELSRKNLRMMSKKIGNIPRKLIKALEVVDIDFKKLSAKGKFECLSAMELLKEKIFDLSLDSNEIMNYFKDILLEVEAQLVKSYGNKEDMIKIVEQGVEIQESNNTSRTKIQEMYHLIMKMQGLCSRDDTKYTNKIGSGYEVYIKQLSDEINKKNQEIKDLKKKYKENVEDVFKKNSILKNDLKKLRHCVEFELFSTWSYFIDNDNNELSCYSAIRKIVKNQGEKSFQIKNTEKKAQDLKIAFEGIKKDYEKFMMTTVKGYQDSYNKAIKKLIEKEAEIQKCKSSLKIFKEDTISELNKMQSYINDIAVYTKKYVNQKLGIHNRTQELQSLFLILKNDYSQHTQQTLSLFTKHKISHQNIKKKLLKPLTETLPLIHSLSSQQRELKKTITQEYPKIFTDLKALFNIKSFEEIFNSYMIPLKTQTKMLKSEVLDMKVDIAKNLQDFGQDMMSRYSKILLKCVKGLEDRNYLQVWLKDNNEIIKRKLEEHKEEIMRISKDKMIFCHKIMGLQEKCYINKTKNKEDMLKSKNEIQELRGRYDKIIKAVIGFIEKAHRINDKKKVDWEEEKHCFISMFKLVQGKCNENTIINERLKHEMTMIIKDKDLKINELEGNLTIKNKEIKEFNDQIEILTQTERELTQFLAEERMKIKDLEEELNRMHEDLDETQENLNQAQDNLTQTENELLTTKECHKKLQAKNLGIESKVVKTTENLEKTKLELENESNKRRELEVKLKLIIDELTQANDQKKMTNEKLMSTQFDMKNTQKQLESALEKIMIIKNHNEKMSLEIIQIQNISQNKTLELKTTLEALQETQEKLSITERELKNNKGLLDKKMIIIRKIPLIKQGLHKFALELNYIYKDIIIFKEEIKDQLRILQQSSQNTSEKHGNLKIHILQLEETKRELDKNNLDLNEKYDKSNKKNTELLCRENTYKKNLSLKAQRLLNKVKSFKNVLGKEKNHYTFVLKGLSDWFNTSVLVDIKNKFSQIEANLQADFITKSELLKKEFDIKEQKAHELNAKSKQIQNNSCIRLQKVIKSVKNDTFLLKTQVKDHISHTFHLFSDLQNQLHTKILFLQTYKQKTKSYNFLIKDLKTQNQSLRNTLNETFKSYNSEIEYLKTTLEFYFRKDTFIMPNTLENLLHAYSSAHSELIHENAKTHKMIEIHNGFQIPVNRFINENQEGISEINDVFCKNTEIVQRNLEENIKKIEKMCLKVEELNDLGSEIVCKYRKDCVLTDIEQGLGENTGYKMKCCETKVVGLRKSDKKNKENNPKSVLKEKDNEDKRVLKEKNTAKIICYKQNHIPTDFAQNFSLELIKTRFIFDMFISNHSVIKTSHEKGQKFQVTEMIENPQEIYSSHLTTEDNISNSFKHEKIFNTVWSLAYMQYCLNIKSISVGRFNEILCNEKILLENNFTEGLNRNCEKMVELVDPSGFYGGNFVEEETL</sequence>
<keyword evidence="4" id="KW-1185">Reference proteome</keyword>
<protein>
    <submittedName>
        <fullName evidence="3">Uncharacterized protein</fullName>
    </submittedName>
</protein>
<feature type="coiled-coil region" evidence="1">
    <location>
        <begin position="698"/>
        <end position="921"/>
    </location>
</feature>